<evidence type="ECO:0000256" key="5">
    <source>
        <dbReference type="PIRSR" id="PIRSR601486-1"/>
    </source>
</evidence>
<dbReference type="EMBL" id="QTJU01000010">
    <property type="protein sequence ID" value="RFM26249.1"/>
    <property type="molecule type" value="Genomic_DNA"/>
</dbReference>
<dbReference type="Pfam" id="PF01152">
    <property type="entry name" value="Bac_globin"/>
    <property type="match status" value="1"/>
</dbReference>
<gene>
    <name evidence="6" type="ORF">DXN05_20260</name>
</gene>
<feature type="binding site" description="distal binding residue" evidence="5">
    <location>
        <position position="69"/>
    </location>
    <ligand>
        <name>heme</name>
        <dbReference type="ChEBI" id="CHEBI:30413"/>
    </ligand>
    <ligandPart>
        <name>Fe</name>
        <dbReference type="ChEBI" id="CHEBI:18248"/>
    </ligandPart>
</feature>
<dbReference type="GO" id="GO:0019825">
    <property type="term" value="F:oxygen binding"/>
    <property type="evidence" value="ECO:0007669"/>
    <property type="project" value="InterPro"/>
</dbReference>
<reference evidence="6 7" key="1">
    <citation type="submission" date="2018-08" db="EMBL/GenBank/DDBJ databases">
        <title>Chitinophagaceae sp. K23C18032701, a novel bacterium isolated from forest soil.</title>
        <authorList>
            <person name="Wang C."/>
        </authorList>
    </citation>
    <scope>NUCLEOTIDE SEQUENCE [LARGE SCALE GENOMIC DNA]</scope>
    <source>
        <strain evidence="6 7">K23C18032701</strain>
    </source>
</reference>
<dbReference type="SUPFAM" id="SSF46458">
    <property type="entry name" value="Globin-like"/>
    <property type="match status" value="1"/>
</dbReference>
<keyword evidence="3 5" id="KW-0479">Metal-binding</keyword>
<keyword evidence="2 5" id="KW-0349">Heme</keyword>
<dbReference type="Gene3D" id="1.10.490.10">
    <property type="entry name" value="Globins"/>
    <property type="match status" value="1"/>
</dbReference>
<evidence type="ECO:0000256" key="4">
    <source>
        <dbReference type="ARBA" id="ARBA00023004"/>
    </source>
</evidence>
<comment type="caution">
    <text evidence="6">The sequence shown here is derived from an EMBL/GenBank/DDBJ whole genome shotgun (WGS) entry which is preliminary data.</text>
</comment>
<evidence type="ECO:0000256" key="2">
    <source>
        <dbReference type="ARBA" id="ARBA00022617"/>
    </source>
</evidence>
<dbReference type="GO" id="GO:0046872">
    <property type="term" value="F:metal ion binding"/>
    <property type="evidence" value="ECO:0007669"/>
    <property type="project" value="UniProtKB-KW"/>
</dbReference>
<dbReference type="InterPro" id="IPR012292">
    <property type="entry name" value="Globin/Proto"/>
</dbReference>
<dbReference type="CDD" id="cd08916">
    <property type="entry name" value="TrHb3_P"/>
    <property type="match status" value="1"/>
</dbReference>
<keyword evidence="1" id="KW-0813">Transport</keyword>
<proteinExistence type="predicted"/>
<name>A0A3E1NE49_9BACT</name>
<dbReference type="InterPro" id="IPR001486">
    <property type="entry name" value="Hemoglobin_trunc"/>
</dbReference>
<dbReference type="Proteomes" id="UP000261284">
    <property type="component" value="Unassembled WGS sequence"/>
</dbReference>
<accession>A0A3E1NE49</accession>
<evidence type="ECO:0000256" key="3">
    <source>
        <dbReference type="ARBA" id="ARBA00022723"/>
    </source>
</evidence>
<protein>
    <submittedName>
        <fullName evidence="6">Group III truncated hemoglobin</fullName>
    </submittedName>
</protein>
<dbReference type="GO" id="GO:0020037">
    <property type="term" value="F:heme binding"/>
    <property type="evidence" value="ECO:0007669"/>
    <property type="project" value="InterPro"/>
</dbReference>
<sequence>MKRDIETRADIHRIVTEFYQKMLADERVAFLFTDVARIDVPEHVEKVTGFWNDVLFAAGDYHGNPMQVHWLLNGQSPLQHTHFDLWLQYFTQTIAALFEGDNAARMQQRALSIATMMRVKMLTQPLNKQDNTAR</sequence>
<evidence type="ECO:0000256" key="1">
    <source>
        <dbReference type="ARBA" id="ARBA00022448"/>
    </source>
</evidence>
<dbReference type="OrthoDB" id="25954at2"/>
<dbReference type="AlphaFoldDB" id="A0A3E1NE49"/>
<keyword evidence="4 5" id="KW-0408">Iron</keyword>
<evidence type="ECO:0000313" key="7">
    <source>
        <dbReference type="Proteomes" id="UP000261284"/>
    </source>
</evidence>
<organism evidence="6 7">
    <name type="scientific">Deminuibacter soli</name>
    <dbReference type="NCBI Taxonomy" id="2291815"/>
    <lineage>
        <taxon>Bacteria</taxon>
        <taxon>Pseudomonadati</taxon>
        <taxon>Bacteroidota</taxon>
        <taxon>Chitinophagia</taxon>
        <taxon>Chitinophagales</taxon>
        <taxon>Chitinophagaceae</taxon>
        <taxon>Deminuibacter</taxon>
    </lineage>
</organism>
<dbReference type="InterPro" id="IPR009050">
    <property type="entry name" value="Globin-like_sf"/>
</dbReference>
<keyword evidence="7" id="KW-1185">Reference proteome</keyword>
<dbReference type="RefSeq" id="WP_116849121.1">
    <property type="nucleotide sequence ID" value="NZ_QTJU01000010.1"/>
</dbReference>
<evidence type="ECO:0000313" key="6">
    <source>
        <dbReference type="EMBL" id="RFM26249.1"/>
    </source>
</evidence>